<dbReference type="EMBL" id="LAZR01019123">
    <property type="protein sequence ID" value="KKL93676.1"/>
    <property type="molecule type" value="Genomic_DNA"/>
</dbReference>
<evidence type="ECO:0000313" key="1">
    <source>
        <dbReference type="EMBL" id="KKL93676.1"/>
    </source>
</evidence>
<reference evidence="1" key="1">
    <citation type="journal article" date="2015" name="Nature">
        <title>Complex archaea that bridge the gap between prokaryotes and eukaryotes.</title>
        <authorList>
            <person name="Spang A."/>
            <person name="Saw J.H."/>
            <person name="Jorgensen S.L."/>
            <person name="Zaremba-Niedzwiedzka K."/>
            <person name="Martijn J."/>
            <person name="Lind A.E."/>
            <person name="van Eijk R."/>
            <person name="Schleper C."/>
            <person name="Guy L."/>
            <person name="Ettema T.J."/>
        </authorList>
    </citation>
    <scope>NUCLEOTIDE SEQUENCE</scope>
</reference>
<proteinExistence type="predicted"/>
<name>A0A0F9GSQ9_9ZZZZ</name>
<sequence length="73" mass="8509">MADKNEFEFPDVNDSKFVTEGRSSVKIKLNAKGQITAEIKVYKDDTYEDVEKIYQLAYEIIDRLKKRCGNKDD</sequence>
<accession>A0A0F9GSQ9</accession>
<dbReference type="AlphaFoldDB" id="A0A0F9GSQ9"/>
<organism evidence="1">
    <name type="scientific">marine sediment metagenome</name>
    <dbReference type="NCBI Taxonomy" id="412755"/>
    <lineage>
        <taxon>unclassified sequences</taxon>
        <taxon>metagenomes</taxon>
        <taxon>ecological metagenomes</taxon>
    </lineage>
</organism>
<protein>
    <submittedName>
        <fullName evidence="1">Uncharacterized protein</fullName>
    </submittedName>
</protein>
<comment type="caution">
    <text evidence="1">The sequence shown here is derived from an EMBL/GenBank/DDBJ whole genome shotgun (WGS) entry which is preliminary data.</text>
</comment>
<gene>
    <name evidence="1" type="ORF">LCGC14_1872270</name>
</gene>